<accession>A0A453C8M5</accession>
<sequence length="41" mass="5016">VCQYLQVFITNFHYYMHQLRNLITYALLIATTEKLMNKHQN</sequence>
<reference evidence="1" key="4">
    <citation type="submission" date="2019-03" db="UniProtKB">
        <authorList>
            <consortium name="EnsemblPlants"/>
        </authorList>
    </citation>
    <scope>IDENTIFICATION</scope>
</reference>
<dbReference type="Gramene" id="AET2Gv20772100.49">
    <property type="protein sequence ID" value="AET2Gv20772100.49"/>
    <property type="gene ID" value="AET2Gv20772100"/>
</dbReference>
<proteinExistence type="predicted"/>
<dbReference type="EnsemblPlants" id="AET2Gv20772100.49">
    <property type="protein sequence ID" value="AET2Gv20772100.49"/>
    <property type="gene ID" value="AET2Gv20772100"/>
</dbReference>
<reference evidence="2" key="1">
    <citation type="journal article" date="2014" name="Science">
        <title>Ancient hybridizations among the ancestral genomes of bread wheat.</title>
        <authorList>
            <consortium name="International Wheat Genome Sequencing Consortium,"/>
            <person name="Marcussen T."/>
            <person name="Sandve S.R."/>
            <person name="Heier L."/>
            <person name="Spannagl M."/>
            <person name="Pfeifer M."/>
            <person name="Jakobsen K.S."/>
            <person name="Wulff B.B."/>
            <person name="Steuernagel B."/>
            <person name="Mayer K.F."/>
            <person name="Olsen O.A."/>
        </authorList>
    </citation>
    <scope>NUCLEOTIDE SEQUENCE [LARGE SCALE GENOMIC DNA]</scope>
    <source>
        <strain evidence="2">cv. AL8/78</strain>
    </source>
</reference>
<reference evidence="1" key="5">
    <citation type="journal article" date="2021" name="G3 (Bethesda)">
        <title>Aegilops tauschii genome assembly Aet v5.0 features greater sequence contiguity and improved annotation.</title>
        <authorList>
            <person name="Wang L."/>
            <person name="Zhu T."/>
            <person name="Rodriguez J.C."/>
            <person name="Deal K.R."/>
            <person name="Dubcovsky J."/>
            <person name="McGuire P.E."/>
            <person name="Lux T."/>
            <person name="Spannagl M."/>
            <person name="Mayer K.F.X."/>
            <person name="Baldrich P."/>
            <person name="Meyers B.C."/>
            <person name="Huo N."/>
            <person name="Gu Y.Q."/>
            <person name="Zhou H."/>
            <person name="Devos K.M."/>
            <person name="Bennetzen J.L."/>
            <person name="Unver T."/>
            <person name="Budak H."/>
            <person name="Gulick P.J."/>
            <person name="Galiba G."/>
            <person name="Kalapos B."/>
            <person name="Nelson D.R."/>
            <person name="Li P."/>
            <person name="You F.M."/>
            <person name="Luo M.C."/>
            <person name="Dvorak J."/>
        </authorList>
    </citation>
    <scope>NUCLEOTIDE SEQUENCE [LARGE SCALE GENOMIC DNA]</scope>
    <source>
        <strain evidence="1">cv. AL8/78</strain>
    </source>
</reference>
<organism evidence="1 2">
    <name type="scientific">Aegilops tauschii subsp. strangulata</name>
    <name type="common">Goatgrass</name>
    <dbReference type="NCBI Taxonomy" id="200361"/>
    <lineage>
        <taxon>Eukaryota</taxon>
        <taxon>Viridiplantae</taxon>
        <taxon>Streptophyta</taxon>
        <taxon>Embryophyta</taxon>
        <taxon>Tracheophyta</taxon>
        <taxon>Spermatophyta</taxon>
        <taxon>Magnoliopsida</taxon>
        <taxon>Liliopsida</taxon>
        <taxon>Poales</taxon>
        <taxon>Poaceae</taxon>
        <taxon>BOP clade</taxon>
        <taxon>Pooideae</taxon>
        <taxon>Triticodae</taxon>
        <taxon>Triticeae</taxon>
        <taxon>Triticinae</taxon>
        <taxon>Aegilops</taxon>
    </lineage>
</organism>
<evidence type="ECO:0000313" key="1">
    <source>
        <dbReference type="EnsemblPlants" id="AET2Gv20772100.49"/>
    </source>
</evidence>
<name>A0A453C8M5_AEGTS</name>
<reference evidence="1" key="3">
    <citation type="journal article" date="2017" name="Nature">
        <title>Genome sequence of the progenitor of the wheat D genome Aegilops tauschii.</title>
        <authorList>
            <person name="Luo M.C."/>
            <person name="Gu Y.Q."/>
            <person name="Puiu D."/>
            <person name="Wang H."/>
            <person name="Twardziok S.O."/>
            <person name="Deal K.R."/>
            <person name="Huo N."/>
            <person name="Zhu T."/>
            <person name="Wang L."/>
            <person name="Wang Y."/>
            <person name="McGuire P.E."/>
            <person name="Liu S."/>
            <person name="Long H."/>
            <person name="Ramasamy R.K."/>
            <person name="Rodriguez J.C."/>
            <person name="Van S.L."/>
            <person name="Yuan L."/>
            <person name="Wang Z."/>
            <person name="Xia Z."/>
            <person name="Xiao L."/>
            <person name="Anderson O.D."/>
            <person name="Ouyang S."/>
            <person name="Liang Y."/>
            <person name="Zimin A.V."/>
            <person name="Pertea G."/>
            <person name="Qi P."/>
            <person name="Bennetzen J.L."/>
            <person name="Dai X."/>
            <person name="Dawson M.W."/>
            <person name="Muller H.G."/>
            <person name="Kugler K."/>
            <person name="Rivarola-Duarte L."/>
            <person name="Spannagl M."/>
            <person name="Mayer K.F.X."/>
            <person name="Lu F.H."/>
            <person name="Bevan M.W."/>
            <person name="Leroy P."/>
            <person name="Li P."/>
            <person name="You F.M."/>
            <person name="Sun Q."/>
            <person name="Liu Z."/>
            <person name="Lyons E."/>
            <person name="Wicker T."/>
            <person name="Salzberg S.L."/>
            <person name="Devos K.M."/>
            <person name="Dvorak J."/>
        </authorList>
    </citation>
    <scope>NUCLEOTIDE SEQUENCE [LARGE SCALE GENOMIC DNA]</scope>
    <source>
        <strain evidence="1">cv. AL8/78</strain>
    </source>
</reference>
<keyword evidence="2" id="KW-1185">Reference proteome</keyword>
<evidence type="ECO:0000313" key="2">
    <source>
        <dbReference type="Proteomes" id="UP000015105"/>
    </source>
</evidence>
<protein>
    <submittedName>
        <fullName evidence="1">Uncharacterized protein</fullName>
    </submittedName>
</protein>
<reference evidence="2" key="2">
    <citation type="journal article" date="2017" name="Nat. Plants">
        <title>The Aegilops tauschii genome reveals multiple impacts of transposons.</title>
        <authorList>
            <person name="Zhao G."/>
            <person name="Zou C."/>
            <person name="Li K."/>
            <person name="Wang K."/>
            <person name="Li T."/>
            <person name="Gao L."/>
            <person name="Zhang X."/>
            <person name="Wang H."/>
            <person name="Yang Z."/>
            <person name="Liu X."/>
            <person name="Jiang W."/>
            <person name="Mao L."/>
            <person name="Kong X."/>
            <person name="Jiao Y."/>
            <person name="Jia J."/>
        </authorList>
    </citation>
    <scope>NUCLEOTIDE SEQUENCE [LARGE SCALE GENOMIC DNA]</scope>
    <source>
        <strain evidence="2">cv. AL8/78</strain>
    </source>
</reference>
<dbReference type="AlphaFoldDB" id="A0A453C8M5"/>
<dbReference type="Proteomes" id="UP000015105">
    <property type="component" value="Chromosome 2D"/>
</dbReference>